<keyword evidence="2" id="KW-0808">Transferase</keyword>
<evidence type="ECO:0000313" key="3">
    <source>
        <dbReference type="Proteomes" id="UP000572680"/>
    </source>
</evidence>
<feature type="domain" description="Amidase" evidence="1">
    <location>
        <begin position="31"/>
        <end position="229"/>
    </location>
</feature>
<keyword evidence="2" id="KW-0436">Ligase</keyword>
<sequence>MNGFFVGRSLAELGAGLRSGRWSALFLAERALASIDPGLNAFSHVDAEGARAAARRADEEAGRGAWRGPLHGVPVAVKDLIDVAGLPCGMGSAHFAGNVPERDAACVRLLRAAGAVIVGMTVTHEFAYGSTGDVSVNGPVRNPHDRSRMSGGSSAGSAAAVASGAVPLALGTDTGGSVRIPAALCGVAGFKPPHGVLPVDGVFPLSVSLDHVGVLAGSAEDCRTAYRALRDAADAPGAGAPEGDAPVGDGPRMAWVEGAPVDARVEGVVRAPFKGLAVERLDLAAMWRTFVAIQSAEVADVHVERAERAPELYQPEVLGRVRTAAETPAWRYLRALREREAFAAEVAALLERHDVLVMPAAAIPAPPVGEREGPFGPVPPTLISWTCPWNLLGLPALSVPAGTVDGLPAGVQFVTRAGAEEALFTAARTVRRD</sequence>
<dbReference type="InterPro" id="IPR036928">
    <property type="entry name" value="AS_sf"/>
</dbReference>
<dbReference type="AlphaFoldDB" id="A0A7W3LZM0"/>
<comment type="caution">
    <text evidence="2">The sequence shown here is derived from an EMBL/GenBank/DDBJ whole genome shotgun (WGS) entry which is preliminary data.</text>
</comment>
<feature type="domain" description="Amidase" evidence="1">
    <location>
        <begin position="306"/>
        <end position="423"/>
    </location>
</feature>
<dbReference type="GO" id="GO:0050566">
    <property type="term" value="F:asparaginyl-tRNA synthase (glutamine-hydrolyzing) activity"/>
    <property type="evidence" value="ECO:0007669"/>
    <property type="project" value="UniProtKB-EC"/>
</dbReference>
<dbReference type="SUPFAM" id="SSF75304">
    <property type="entry name" value="Amidase signature (AS) enzymes"/>
    <property type="match status" value="1"/>
</dbReference>
<dbReference type="PANTHER" id="PTHR11895:SF176">
    <property type="entry name" value="AMIDASE AMID-RELATED"/>
    <property type="match status" value="1"/>
</dbReference>
<keyword evidence="3" id="KW-1185">Reference proteome</keyword>
<dbReference type="GO" id="GO:0050567">
    <property type="term" value="F:glutaminyl-tRNA synthase (glutamine-hydrolyzing) activity"/>
    <property type="evidence" value="ECO:0007669"/>
    <property type="project" value="UniProtKB-EC"/>
</dbReference>
<reference evidence="2 3" key="1">
    <citation type="submission" date="2020-08" db="EMBL/GenBank/DDBJ databases">
        <title>Genomic Encyclopedia of Type Strains, Phase IV (KMG-IV): sequencing the most valuable type-strain genomes for metagenomic binning, comparative biology and taxonomic classification.</title>
        <authorList>
            <person name="Goeker M."/>
        </authorList>
    </citation>
    <scope>NUCLEOTIDE SEQUENCE [LARGE SCALE GENOMIC DNA]</scope>
    <source>
        <strain evidence="2 3">DSM 44197</strain>
    </source>
</reference>
<dbReference type="InterPro" id="IPR000120">
    <property type="entry name" value="Amidase"/>
</dbReference>
<accession>A0A7W3LZM0</accession>
<dbReference type="InterPro" id="IPR023631">
    <property type="entry name" value="Amidase_dom"/>
</dbReference>
<dbReference type="Proteomes" id="UP000572680">
    <property type="component" value="Unassembled WGS sequence"/>
</dbReference>
<dbReference type="Pfam" id="PF01425">
    <property type="entry name" value="Amidase"/>
    <property type="match status" value="2"/>
</dbReference>
<protein>
    <submittedName>
        <fullName evidence="2">Aspartyl-tRNA(Asn)/glutamyl-tRNA(Gln) amidotransferase subunit A</fullName>
        <ecNumber evidence="2">6.3.5.6</ecNumber>
        <ecNumber evidence="2">6.3.5.7</ecNumber>
    </submittedName>
</protein>
<dbReference type="EC" id="6.3.5.7" evidence="2"/>
<organism evidence="2 3">
    <name type="scientific">Actinomadura namibiensis</name>
    <dbReference type="NCBI Taxonomy" id="182080"/>
    <lineage>
        <taxon>Bacteria</taxon>
        <taxon>Bacillati</taxon>
        <taxon>Actinomycetota</taxon>
        <taxon>Actinomycetes</taxon>
        <taxon>Streptosporangiales</taxon>
        <taxon>Thermomonosporaceae</taxon>
        <taxon>Actinomadura</taxon>
    </lineage>
</organism>
<dbReference type="EMBL" id="JACJIA010000020">
    <property type="protein sequence ID" value="MBA8957127.1"/>
    <property type="molecule type" value="Genomic_DNA"/>
</dbReference>
<dbReference type="EC" id="6.3.5.6" evidence="2"/>
<evidence type="ECO:0000313" key="2">
    <source>
        <dbReference type="EMBL" id="MBA8957127.1"/>
    </source>
</evidence>
<dbReference type="GO" id="GO:0016740">
    <property type="term" value="F:transferase activity"/>
    <property type="evidence" value="ECO:0007669"/>
    <property type="project" value="UniProtKB-KW"/>
</dbReference>
<dbReference type="PANTHER" id="PTHR11895">
    <property type="entry name" value="TRANSAMIDASE"/>
    <property type="match status" value="1"/>
</dbReference>
<dbReference type="Gene3D" id="3.90.1300.10">
    <property type="entry name" value="Amidase signature (AS) domain"/>
    <property type="match status" value="1"/>
</dbReference>
<evidence type="ECO:0000259" key="1">
    <source>
        <dbReference type="Pfam" id="PF01425"/>
    </source>
</evidence>
<gene>
    <name evidence="2" type="ORF">HNR61_008818</name>
</gene>
<name>A0A7W3LZM0_ACTNM</name>
<proteinExistence type="predicted"/>
<dbReference type="RefSeq" id="WP_182848975.1">
    <property type="nucleotide sequence ID" value="NZ_BAAALP010000019.1"/>
</dbReference>